<organism evidence="2 3">
    <name type="scientific">Cupriavidus metallidurans</name>
    <dbReference type="NCBI Taxonomy" id="119219"/>
    <lineage>
        <taxon>Bacteria</taxon>
        <taxon>Pseudomonadati</taxon>
        <taxon>Pseudomonadota</taxon>
        <taxon>Betaproteobacteria</taxon>
        <taxon>Burkholderiales</taxon>
        <taxon>Burkholderiaceae</taxon>
        <taxon>Cupriavidus</taxon>
    </lineage>
</organism>
<dbReference type="GO" id="GO:0008173">
    <property type="term" value="F:RNA methyltransferase activity"/>
    <property type="evidence" value="ECO:0007669"/>
    <property type="project" value="InterPro"/>
</dbReference>
<sequence length="262" mass="27655">MKHVTSRDNALFKQLKALTGSTHQRRKAGQSVLDGIHLAQAYVAALGQPASCVVSERHYDHAEVRALLEKIDSDKLVVLADELFAQISSVVNGVDLMLVIETPAGHLPATIDTDCIILDGLQDAGNVGSILRSAAAAGIPHAFLTKGCAFAWSVKTLRAGMGANFHLNIVEHCTLEMLESRLAVPLLATSSHADAAVFDTDLRQPVGWVIGNEGGGVSPEWMAHVSRTVGIPQPGGLESLNVAAATAVCLFEAVRQRRASGG</sequence>
<feature type="domain" description="tRNA/rRNA methyltransferase SpoU type" evidence="1">
    <location>
        <begin position="116"/>
        <end position="251"/>
    </location>
</feature>
<dbReference type="SUPFAM" id="SSF55315">
    <property type="entry name" value="L30e-like"/>
    <property type="match status" value="1"/>
</dbReference>
<dbReference type="InterPro" id="IPR051259">
    <property type="entry name" value="rRNA_Methyltransferase"/>
</dbReference>
<dbReference type="Gene3D" id="3.30.1330.30">
    <property type="match status" value="1"/>
</dbReference>
<evidence type="ECO:0000313" key="3">
    <source>
        <dbReference type="Proteomes" id="UP000253772"/>
    </source>
</evidence>
<dbReference type="SUPFAM" id="SSF75217">
    <property type="entry name" value="alpha/beta knot"/>
    <property type="match status" value="1"/>
</dbReference>
<evidence type="ECO:0000313" key="2">
    <source>
        <dbReference type="EMBL" id="QBP09551.1"/>
    </source>
</evidence>
<dbReference type="InterPro" id="IPR029028">
    <property type="entry name" value="Alpha/beta_knot_MTases"/>
</dbReference>
<dbReference type="Pfam" id="PF00588">
    <property type="entry name" value="SpoU_methylase"/>
    <property type="match status" value="1"/>
</dbReference>
<gene>
    <name evidence="2" type="ORF">DDF84_007145</name>
</gene>
<dbReference type="CDD" id="cd18095">
    <property type="entry name" value="SpoU-like_rRNA-MTase"/>
    <property type="match status" value="1"/>
</dbReference>
<evidence type="ECO:0000259" key="1">
    <source>
        <dbReference type="Pfam" id="PF00588"/>
    </source>
</evidence>
<dbReference type="InterPro" id="IPR029064">
    <property type="entry name" value="Ribosomal_eL30-like_sf"/>
</dbReference>
<dbReference type="Gene3D" id="3.40.1280.10">
    <property type="match status" value="1"/>
</dbReference>
<keyword evidence="2" id="KW-0808">Transferase</keyword>
<proteinExistence type="predicted"/>
<dbReference type="OrthoDB" id="9794400at2"/>
<reference evidence="2 3" key="1">
    <citation type="submission" date="2019-03" db="EMBL/GenBank/DDBJ databases">
        <title>Comparative insights into the high quality Complete genome sequence of highly metal resistant Cupriavidus metallidurans strain BS1 isolated from a gold-copper mine.</title>
        <authorList>
            <person name="Mazhar H.S."/>
            <person name="Rensing C."/>
        </authorList>
    </citation>
    <scope>NUCLEOTIDE SEQUENCE [LARGE SCALE GENOMIC DNA]</scope>
    <source>
        <strain evidence="2 3">BS1</strain>
    </source>
</reference>
<keyword evidence="2" id="KW-0489">Methyltransferase</keyword>
<dbReference type="RefSeq" id="WP_024570854.1">
    <property type="nucleotide sequence ID" value="NZ_CP037900.1"/>
</dbReference>
<name>A0A132HK26_9BURK</name>
<dbReference type="GO" id="GO:0006396">
    <property type="term" value="P:RNA processing"/>
    <property type="evidence" value="ECO:0007669"/>
    <property type="project" value="InterPro"/>
</dbReference>
<dbReference type="InterPro" id="IPR001537">
    <property type="entry name" value="SpoU_MeTrfase"/>
</dbReference>
<dbReference type="InterPro" id="IPR029026">
    <property type="entry name" value="tRNA_m1G_MTases_N"/>
</dbReference>
<accession>A0A132HK26</accession>
<dbReference type="AlphaFoldDB" id="A0A132HK26"/>
<dbReference type="GO" id="GO:0003723">
    <property type="term" value="F:RNA binding"/>
    <property type="evidence" value="ECO:0007669"/>
    <property type="project" value="InterPro"/>
</dbReference>
<dbReference type="PANTHER" id="PTHR43191:SF2">
    <property type="entry name" value="RRNA METHYLTRANSFERASE 3, MITOCHONDRIAL"/>
    <property type="match status" value="1"/>
</dbReference>
<dbReference type="Proteomes" id="UP000253772">
    <property type="component" value="Chromosome c1"/>
</dbReference>
<dbReference type="PANTHER" id="PTHR43191">
    <property type="entry name" value="RRNA METHYLTRANSFERASE 3"/>
    <property type="match status" value="1"/>
</dbReference>
<dbReference type="GO" id="GO:0032259">
    <property type="term" value="P:methylation"/>
    <property type="evidence" value="ECO:0007669"/>
    <property type="project" value="UniProtKB-KW"/>
</dbReference>
<protein>
    <submittedName>
        <fullName evidence="2">RNA methyltransferase</fullName>
    </submittedName>
</protein>
<dbReference type="EMBL" id="CP037900">
    <property type="protein sequence ID" value="QBP09551.1"/>
    <property type="molecule type" value="Genomic_DNA"/>
</dbReference>